<dbReference type="EC" id="3.1.11.6" evidence="5"/>
<comment type="similarity">
    <text evidence="5 6">Belongs to the XseA family.</text>
</comment>
<dbReference type="Proteomes" id="UP000617951">
    <property type="component" value="Unassembled WGS sequence"/>
</dbReference>
<dbReference type="GO" id="GO:0008855">
    <property type="term" value="F:exodeoxyribonuclease VII activity"/>
    <property type="evidence" value="ECO:0007669"/>
    <property type="project" value="UniProtKB-UniRule"/>
</dbReference>
<dbReference type="CDD" id="cd04489">
    <property type="entry name" value="ExoVII_LU_OBF"/>
    <property type="match status" value="1"/>
</dbReference>
<evidence type="ECO:0000259" key="7">
    <source>
        <dbReference type="Pfam" id="PF02601"/>
    </source>
</evidence>
<evidence type="ECO:0000256" key="5">
    <source>
        <dbReference type="HAMAP-Rule" id="MF_00378"/>
    </source>
</evidence>
<comment type="catalytic activity">
    <reaction evidence="5 6">
        <text>Exonucleolytic cleavage in either 5'- to 3'- or 3'- to 5'-direction to yield nucleoside 5'-phosphates.</text>
        <dbReference type="EC" id="3.1.11.6"/>
    </reaction>
</comment>
<feature type="domain" description="OB-fold nucleic acid binding" evidence="8">
    <location>
        <begin position="8"/>
        <end position="102"/>
    </location>
</feature>
<dbReference type="GO" id="GO:0006308">
    <property type="term" value="P:DNA catabolic process"/>
    <property type="evidence" value="ECO:0007669"/>
    <property type="project" value="UniProtKB-UniRule"/>
</dbReference>
<dbReference type="HAMAP" id="MF_00378">
    <property type="entry name" value="Exonuc_7_L"/>
    <property type="match status" value="1"/>
</dbReference>
<organism evidence="9 10">
    <name type="scientific">Guopingia tenuis</name>
    <dbReference type="NCBI Taxonomy" id="2763656"/>
    <lineage>
        <taxon>Bacteria</taxon>
        <taxon>Bacillati</taxon>
        <taxon>Bacillota</taxon>
        <taxon>Clostridia</taxon>
        <taxon>Christensenellales</taxon>
        <taxon>Christensenellaceae</taxon>
        <taxon>Guopingia</taxon>
    </lineage>
</organism>
<keyword evidence="2 5" id="KW-0540">Nuclease</keyword>
<evidence type="ECO:0000256" key="1">
    <source>
        <dbReference type="ARBA" id="ARBA00022490"/>
    </source>
</evidence>
<dbReference type="InterPro" id="IPR020579">
    <property type="entry name" value="Exonuc_VII_lsu_C"/>
</dbReference>
<accession>A0A926HRL3</accession>
<name>A0A926HRL3_9FIRM</name>
<reference evidence="9" key="1">
    <citation type="submission" date="2020-08" db="EMBL/GenBank/DDBJ databases">
        <title>Genome public.</title>
        <authorList>
            <person name="Liu C."/>
            <person name="Sun Q."/>
        </authorList>
    </citation>
    <scope>NUCLEOTIDE SEQUENCE</scope>
    <source>
        <strain evidence="9">NSJ-63</strain>
    </source>
</reference>
<feature type="domain" description="Exonuclease VII large subunit C-terminal" evidence="7">
    <location>
        <begin position="126"/>
        <end position="343"/>
    </location>
</feature>
<comment type="subcellular location">
    <subcellularLocation>
        <location evidence="5 6">Cytoplasm</location>
    </subcellularLocation>
</comment>
<dbReference type="NCBIfam" id="TIGR00237">
    <property type="entry name" value="xseA"/>
    <property type="match status" value="1"/>
</dbReference>
<proteinExistence type="inferred from homology"/>
<keyword evidence="3 5" id="KW-0378">Hydrolase</keyword>
<dbReference type="AlphaFoldDB" id="A0A926HRL3"/>
<protein>
    <recommendedName>
        <fullName evidence="5">Exodeoxyribonuclease 7 large subunit</fullName>
        <ecNumber evidence="5">3.1.11.6</ecNumber>
    </recommendedName>
    <alternativeName>
        <fullName evidence="5">Exodeoxyribonuclease VII large subunit</fullName>
        <shortName evidence="5">Exonuclease VII large subunit</shortName>
    </alternativeName>
</protein>
<dbReference type="RefSeq" id="WP_249279429.1">
    <property type="nucleotide sequence ID" value="NZ_JACRSS010000001.1"/>
</dbReference>
<keyword evidence="4 5" id="KW-0269">Exonuclease</keyword>
<dbReference type="Pfam" id="PF13742">
    <property type="entry name" value="tRNA_anti_2"/>
    <property type="match status" value="1"/>
</dbReference>
<evidence type="ECO:0000256" key="4">
    <source>
        <dbReference type="ARBA" id="ARBA00022839"/>
    </source>
</evidence>
<dbReference type="GO" id="GO:0003676">
    <property type="term" value="F:nucleic acid binding"/>
    <property type="evidence" value="ECO:0007669"/>
    <property type="project" value="InterPro"/>
</dbReference>
<comment type="function">
    <text evidence="5">Bidirectionally degrades single-stranded DNA into large acid-insoluble oligonucleotides, which are then degraded further into small acid-soluble oligonucleotides.</text>
</comment>
<evidence type="ECO:0000313" key="10">
    <source>
        <dbReference type="Proteomes" id="UP000617951"/>
    </source>
</evidence>
<dbReference type="GO" id="GO:0005737">
    <property type="term" value="C:cytoplasm"/>
    <property type="evidence" value="ECO:0007669"/>
    <property type="project" value="UniProtKB-SubCell"/>
</dbReference>
<evidence type="ECO:0000256" key="6">
    <source>
        <dbReference type="RuleBase" id="RU004355"/>
    </source>
</evidence>
<dbReference type="Pfam" id="PF02601">
    <property type="entry name" value="Exonuc_VII_L"/>
    <property type="match status" value="1"/>
</dbReference>
<gene>
    <name evidence="5" type="primary">xseA</name>
    <name evidence="9" type="ORF">H8693_01085</name>
</gene>
<comment type="subunit">
    <text evidence="5">Heterooligomer composed of large and small subunits.</text>
</comment>
<evidence type="ECO:0000256" key="3">
    <source>
        <dbReference type="ARBA" id="ARBA00022801"/>
    </source>
</evidence>
<evidence type="ECO:0000259" key="8">
    <source>
        <dbReference type="Pfam" id="PF13742"/>
    </source>
</evidence>
<comment type="caution">
    <text evidence="9">The sequence shown here is derived from an EMBL/GenBank/DDBJ whole genome shotgun (WGS) entry which is preliminary data.</text>
</comment>
<dbReference type="InterPro" id="IPR003753">
    <property type="entry name" value="Exonuc_VII_L"/>
</dbReference>
<dbReference type="PANTHER" id="PTHR30008:SF0">
    <property type="entry name" value="EXODEOXYRIBONUCLEASE 7 LARGE SUBUNIT"/>
    <property type="match status" value="1"/>
</dbReference>
<evidence type="ECO:0000313" key="9">
    <source>
        <dbReference type="EMBL" id="MBC8537527.1"/>
    </source>
</evidence>
<keyword evidence="1 5" id="KW-0963">Cytoplasm</keyword>
<dbReference type="PANTHER" id="PTHR30008">
    <property type="entry name" value="EXODEOXYRIBONUCLEASE 7 LARGE SUBUNIT"/>
    <property type="match status" value="1"/>
</dbReference>
<dbReference type="EMBL" id="JACRSS010000001">
    <property type="protein sequence ID" value="MBC8537527.1"/>
    <property type="molecule type" value="Genomic_DNA"/>
</dbReference>
<sequence length="404" mass="45115">METAIRPLQVSEVNDYIKELLDRDENLRMICIEGEISNYVNHTSGHAYFTLKDKSAALKAVFFKGYKLGLRFLPKNGMRVLAVGDISIYPRDGVYQLYVQHLYPAGIGEIYADFERLKEKLAKEGLFDTAHKKPIPKFCEHIGVISSPTGAAIQDIRSVVSRRYPAAQIDLYPVKVQGTSSAKEVIAGLEYLNRRKPDVIIIARGGGALEDLYSFNDEALARAIYASKVPVITAIGHEIDFTIADFVADLRAPTPSAAAELAVPDRMELLAALGSLESLLMTRVRQQVNSYQEAVRDLALAMHTTVQEVLERRVEKVLALEDKMLRQSEAQCRKKRDKVQNYAAALEYLTPLKVLARGYGILQKRGKVISSVGEVHPGELLEIRLRDGEMTAQVESVRKGEEQR</sequence>
<evidence type="ECO:0000256" key="2">
    <source>
        <dbReference type="ARBA" id="ARBA00022722"/>
    </source>
</evidence>
<dbReference type="GO" id="GO:0009318">
    <property type="term" value="C:exodeoxyribonuclease VII complex"/>
    <property type="evidence" value="ECO:0007669"/>
    <property type="project" value="UniProtKB-UniRule"/>
</dbReference>
<keyword evidence="10" id="KW-1185">Reference proteome</keyword>
<dbReference type="InterPro" id="IPR025824">
    <property type="entry name" value="OB-fold_nuc-bd_dom"/>
</dbReference>